<dbReference type="EMBL" id="SGWW01000001">
    <property type="protein sequence ID" value="RZS59710.1"/>
    <property type="molecule type" value="Genomic_DNA"/>
</dbReference>
<evidence type="ECO:0000313" key="1">
    <source>
        <dbReference type="EMBL" id="RZS59710.1"/>
    </source>
</evidence>
<dbReference type="Gene3D" id="3.10.450.40">
    <property type="match status" value="1"/>
</dbReference>
<gene>
    <name evidence="1" type="ORF">EV141_0942</name>
</gene>
<dbReference type="OrthoDB" id="5076628at2"/>
<keyword evidence="2" id="KW-1185">Reference proteome</keyword>
<dbReference type="AlphaFoldDB" id="A0A4V2EXJ5"/>
<comment type="caution">
    <text evidence="1">The sequence shown here is derived from an EMBL/GenBank/DDBJ whole genome shotgun (WGS) entry which is preliminary data.</text>
</comment>
<evidence type="ECO:0000313" key="2">
    <source>
        <dbReference type="Proteomes" id="UP000293519"/>
    </source>
</evidence>
<dbReference type="RefSeq" id="WP_130484758.1">
    <property type="nucleotide sequence ID" value="NZ_SGWW01000001.1"/>
</dbReference>
<proteinExistence type="predicted"/>
<organism evidence="1 2">
    <name type="scientific">Microcella putealis</name>
    <dbReference type="NCBI Taxonomy" id="337005"/>
    <lineage>
        <taxon>Bacteria</taxon>
        <taxon>Bacillati</taxon>
        <taxon>Actinomycetota</taxon>
        <taxon>Actinomycetes</taxon>
        <taxon>Micrococcales</taxon>
        <taxon>Microbacteriaceae</taxon>
        <taxon>Microcella</taxon>
    </lineage>
</organism>
<protein>
    <submittedName>
        <fullName evidence="1">Uncharacterized protein DUF3223</fullName>
    </submittedName>
</protein>
<sequence length="225" mass="24996">MGIRKPVNLPSTQFPSRKAAKDWVRDAIKDHCDLEESVTDPLHIAVLFDLLDRDDDATEKVGAGVAEFFIRLTSRGQGHIRYVKRDARGIWIRRVDGSEDDWSYTSAVDQEGIKSDVKDALRAVINDERLAFRESAFSAGGVHCARTGVLIGSLQDAEVRYERPSWAQLTEGFAEDQGGWENIALTAGDGQTQISGSLADANQLQAWKSYWHENARPVIVAKLGR</sequence>
<dbReference type="Proteomes" id="UP000293519">
    <property type="component" value="Unassembled WGS sequence"/>
</dbReference>
<reference evidence="1 2" key="1">
    <citation type="journal article" date="2015" name="Stand. Genomic Sci.">
        <title>Genomic Encyclopedia of Bacterial and Archaeal Type Strains, Phase III: the genomes of soil and plant-associated and newly described type strains.</title>
        <authorList>
            <person name="Whitman W.B."/>
            <person name="Woyke T."/>
            <person name="Klenk H.P."/>
            <person name="Zhou Y."/>
            <person name="Lilburn T.G."/>
            <person name="Beck B.J."/>
            <person name="De Vos P."/>
            <person name="Vandamme P."/>
            <person name="Eisen J.A."/>
            <person name="Garrity G."/>
            <person name="Hugenholtz P."/>
            <person name="Kyrpides N.C."/>
        </authorList>
    </citation>
    <scope>NUCLEOTIDE SEQUENCE [LARGE SCALE GENOMIC DNA]</scope>
    <source>
        <strain evidence="1 2">CV2</strain>
    </source>
</reference>
<name>A0A4V2EXJ5_9MICO</name>
<dbReference type="Pfam" id="PF11523">
    <property type="entry name" value="DUF3223"/>
    <property type="match status" value="1"/>
</dbReference>
<accession>A0A4V2EXJ5</accession>